<dbReference type="PANTHER" id="PTHR43423:SF1">
    <property type="entry name" value="ABC TRANSPORTER I FAMILY MEMBER 17"/>
    <property type="match status" value="1"/>
</dbReference>
<dbReference type="GO" id="GO:0005524">
    <property type="term" value="F:ATP binding"/>
    <property type="evidence" value="ECO:0007669"/>
    <property type="project" value="InterPro"/>
</dbReference>
<dbReference type="AlphaFoldDB" id="A0AA88WLB9"/>
<name>A0AA88WLB9_9ASTE</name>
<keyword evidence="3" id="KW-1185">Reference proteome</keyword>
<evidence type="ECO:0000313" key="3">
    <source>
        <dbReference type="Proteomes" id="UP001188597"/>
    </source>
</evidence>
<comment type="caution">
    <text evidence="2">The sequence shown here is derived from an EMBL/GenBank/DDBJ whole genome shotgun (WGS) entry which is preliminary data.</text>
</comment>
<reference evidence="2" key="1">
    <citation type="submission" date="2022-12" db="EMBL/GenBank/DDBJ databases">
        <title>Draft genome assemblies for two species of Escallonia (Escalloniales).</title>
        <authorList>
            <person name="Chanderbali A."/>
            <person name="Dervinis C."/>
            <person name="Anghel I."/>
            <person name="Soltis D."/>
            <person name="Soltis P."/>
            <person name="Zapata F."/>
        </authorList>
    </citation>
    <scope>NUCLEOTIDE SEQUENCE</scope>
    <source>
        <strain evidence="2">UCBG64.0493</strain>
        <tissue evidence="2">Leaf</tissue>
    </source>
</reference>
<dbReference type="GO" id="GO:0016887">
    <property type="term" value="F:ATP hydrolysis activity"/>
    <property type="evidence" value="ECO:0007669"/>
    <property type="project" value="InterPro"/>
</dbReference>
<dbReference type="Proteomes" id="UP001188597">
    <property type="component" value="Unassembled WGS sequence"/>
</dbReference>
<sequence>MAEPWNWRSFLKSSAITLNNGAQEHLLTVDVDQSGFETGKKIQVKDLTRVTGRGVSILSKVSVDIPKGVIMGIIGPSGSGKSTLLRALNPAVGASVRYCVSRW</sequence>
<evidence type="ECO:0000259" key="1">
    <source>
        <dbReference type="Pfam" id="PF00005"/>
    </source>
</evidence>
<dbReference type="PANTHER" id="PTHR43423">
    <property type="entry name" value="ABC TRANSPORTER I FAMILY MEMBER 17"/>
    <property type="match status" value="1"/>
</dbReference>
<dbReference type="InterPro" id="IPR003439">
    <property type="entry name" value="ABC_transporter-like_ATP-bd"/>
</dbReference>
<dbReference type="SUPFAM" id="SSF52540">
    <property type="entry name" value="P-loop containing nucleoside triphosphate hydrolases"/>
    <property type="match status" value="1"/>
</dbReference>
<dbReference type="Gene3D" id="3.40.50.300">
    <property type="entry name" value="P-loop containing nucleotide triphosphate hydrolases"/>
    <property type="match status" value="1"/>
</dbReference>
<gene>
    <name evidence="2" type="ORF">RJ639_037870</name>
</gene>
<organism evidence="2 3">
    <name type="scientific">Escallonia herrerae</name>
    <dbReference type="NCBI Taxonomy" id="1293975"/>
    <lineage>
        <taxon>Eukaryota</taxon>
        <taxon>Viridiplantae</taxon>
        <taxon>Streptophyta</taxon>
        <taxon>Embryophyta</taxon>
        <taxon>Tracheophyta</taxon>
        <taxon>Spermatophyta</taxon>
        <taxon>Magnoliopsida</taxon>
        <taxon>eudicotyledons</taxon>
        <taxon>Gunneridae</taxon>
        <taxon>Pentapetalae</taxon>
        <taxon>asterids</taxon>
        <taxon>campanulids</taxon>
        <taxon>Escalloniales</taxon>
        <taxon>Escalloniaceae</taxon>
        <taxon>Escallonia</taxon>
    </lineage>
</organism>
<accession>A0AA88WLB9</accession>
<feature type="domain" description="ABC transporter" evidence="1">
    <location>
        <begin position="58"/>
        <end position="89"/>
    </location>
</feature>
<dbReference type="InterPro" id="IPR027417">
    <property type="entry name" value="P-loop_NTPase"/>
</dbReference>
<protein>
    <recommendedName>
        <fullName evidence="1">ABC transporter domain-containing protein</fullName>
    </recommendedName>
</protein>
<dbReference type="Pfam" id="PF00005">
    <property type="entry name" value="ABC_tran"/>
    <property type="match status" value="1"/>
</dbReference>
<dbReference type="EMBL" id="JAVXUP010000381">
    <property type="protein sequence ID" value="KAK3029347.1"/>
    <property type="molecule type" value="Genomic_DNA"/>
</dbReference>
<evidence type="ECO:0000313" key="2">
    <source>
        <dbReference type="EMBL" id="KAK3029347.1"/>
    </source>
</evidence>
<proteinExistence type="predicted"/>